<dbReference type="InterPro" id="IPR029063">
    <property type="entry name" value="SAM-dependent_MTases_sf"/>
</dbReference>
<evidence type="ECO:0000313" key="3">
    <source>
        <dbReference type="Proteomes" id="UP000306791"/>
    </source>
</evidence>
<name>A0ABY2UDH9_9GAMM</name>
<keyword evidence="2" id="KW-0489">Methyltransferase</keyword>
<dbReference type="EMBL" id="VANI01000021">
    <property type="protein sequence ID" value="TLM74458.1"/>
    <property type="molecule type" value="Genomic_DNA"/>
</dbReference>
<dbReference type="PANTHER" id="PTHR13369">
    <property type="match status" value="1"/>
</dbReference>
<dbReference type="GO" id="GO:0032259">
    <property type="term" value="P:methylation"/>
    <property type="evidence" value="ECO:0007669"/>
    <property type="project" value="UniProtKB-KW"/>
</dbReference>
<keyword evidence="2" id="KW-0808">Transferase</keyword>
<evidence type="ECO:0000259" key="1">
    <source>
        <dbReference type="Pfam" id="PF13679"/>
    </source>
</evidence>
<dbReference type="Gene3D" id="3.40.50.150">
    <property type="entry name" value="Vaccinia Virus protein VP39"/>
    <property type="match status" value="1"/>
</dbReference>
<dbReference type="InterPro" id="IPR025714">
    <property type="entry name" value="Methyltranfer_dom"/>
</dbReference>
<comment type="caution">
    <text evidence="2">The sequence shown here is derived from an EMBL/GenBank/DDBJ whole genome shotgun (WGS) entry which is preliminary data.</text>
</comment>
<proteinExistence type="predicted"/>
<dbReference type="GO" id="GO:0008168">
    <property type="term" value="F:methyltransferase activity"/>
    <property type="evidence" value="ECO:0007669"/>
    <property type="project" value="UniProtKB-KW"/>
</dbReference>
<dbReference type="PANTHER" id="PTHR13369:SF0">
    <property type="entry name" value="GLUTATHIONE S-TRANSFERASE C-TERMINAL DOMAIN-CONTAINING PROTEIN"/>
    <property type="match status" value="1"/>
</dbReference>
<sequence>MGDTGKSHQKMATSILQACKMPHPYPARCSSNTSQFRALFYLAMQHRTRFLTLTDQLQCLSAFWRQSAFCDTDLAWRHQFPMLGDACLQLEDAAVDALERQPEALHHFLAEFIPGYRDLLALLPLRERMQPATLCGRLATGVPGRKWTQMAAFIGALPKAIPGQDRTVVDWCSGKAHLGRALAHHWQCSLHAVERQSALCDEGAALAAPWVKEVKFSCKDVLEQPHEFAAKDFVIALHACGDLHRALLRQWRDSESPHLCLVPCCYQLWLDDLYIPLSQAATINNLALNKNQVRLAVQEMVTSAERERRQSQTMAQWRMAFDLIQRELRGVDEYLPTPSLGYHLLAQGPERVIRTLADRKSLSIPDGFDIQPYVARAEERHAAFRRLQLVSHGFRRALELWLVLDLALYLEEGDCEVELTSFCPRDITPRNIRILATRNSVSV</sequence>
<accession>A0ABY2UDH9</accession>
<dbReference type="SUPFAM" id="SSF53335">
    <property type="entry name" value="S-adenosyl-L-methionine-dependent methyltransferases"/>
    <property type="match status" value="1"/>
</dbReference>
<evidence type="ECO:0000313" key="2">
    <source>
        <dbReference type="EMBL" id="TLM74458.1"/>
    </source>
</evidence>
<gene>
    <name evidence="2" type="ORF">FDY93_17590</name>
</gene>
<dbReference type="Pfam" id="PF13679">
    <property type="entry name" value="Methyltransf_32"/>
    <property type="match status" value="1"/>
</dbReference>
<organism evidence="2 3">
    <name type="scientific">Microbulbifer harenosus</name>
    <dbReference type="NCBI Taxonomy" id="2576840"/>
    <lineage>
        <taxon>Bacteria</taxon>
        <taxon>Pseudomonadati</taxon>
        <taxon>Pseudomonadota</taxon>
        <taxon>Gammaproteobacteria</taxon>
        <taxon>Cellvibrionales</taxon>
        <taxon>Microbulbiferaceae</taxon>
        <taxon>Microbulbifer</taxon>
    </lineage>
</organism>
<dbReference type="Proteomes" id="UP000306791">
    <property type="component" value="Unassembled WGS sequence"/>
</dbReference>
<reference evidence="2 3" key="1">
    <citation type="submission" date="2019-05" db="EMBL/GenBank/DDBJ databases">
        <title>Microbulbifer harenosus sp. nov., an alginate-degrading bacterium isolated from coastal sand.</title>
        <authorList>
            <person name="Huang H."/>
            <person name="Mo K."/>
            <person name="Bao S."/>
        </authorList>
    </citation>
    <scope>NUCLEOTIDE SEQUENCE [LARGE SCALE GENOMIC DNA]</scope>
    <source>
        <strain evidence="2 3">HB161719</strain>
    </source>
</reference>
<protein>
    <submittedName>
        <fullName evidence="2">Methyltransferase</fullName>
    </submittedName>
</protein>
<keyword evidence="3" id="KW-1185">Reference proteome</keyword>
<feature type="domain" description="Methyltransferase" evidence="1">
    <location>
        <begin position="149"/>
        <end position="267"/>
    </location>
</feature>